<dbReference type="STRING" id="104663.SAMN04488121_1031017"/>
<keyword evidence="5" id="KW-0802">TPR repeat</keyword>
<evidence type="ECO:0000313" key="12">
    <source>
        <dbReference type="EMBL" id="SDG26601.1"/>
    </source>
</evidence>
<evidence type="ECO:0000256" key="8">
    <source>
        <dbReference type="ARBA" id="ARBA00023136"/>
    </source>
</evidence>
<keyword evidence="4 10" id="KW-0547">Nucleotide-binding</keyword>
<evidence type="ECO:0000256" key="2">
    <source>
        <dbReference type="ARBA" id="ARBA00022692"/>
    </source>
</evidence>
<evidence type="ECO:0000256" key="5">
    <source>
        <dbReference type="ARBA" id="ARBA00022803"/>
    </source>
</evidence>
<feature type="active site" evidence="9">
    <location>
        <position position="188"/>
    </location>
</feature>
<dbReference type="EMBL" id="FNBN01000003">
    <property type="protein sequence ID" value="SDG26601.1"/>
    <property type="molecule type" value="Genomic_DNA"/>
</dbReference>
<evidence type="ECO:0000313" key="13">
    <source>
        <dbReference type="Proteomes" id="UP000199045"/>
    </source>
</evidence>
<gene>
    <name evidence="12" type="ORF">SAMN04488121_1031017</name>
</gene>
<organism evidence="12 13">
    <name type="scientific">Chitinophaga filiformis</name>
    <name type="common">Myxococcus filiformis</name>
    <name type="synonym">Flexibacter filiformis</name>
    <dbReference type="NCBI Taxonomy" id="104663"/>
    <lineage>
        <taxon>Bacteria</taxon>
        <taxon>Pseudomonadati</taxon>
        <taxon>Bacteroidota</taxon>
        <taxon>Chitinophagia</taxon>
        <taxon>Chitinophagales</taxon>
        <taxon>Chitinophagaceae</taxon>
        <taxon>Chitinophaga</taxon>
    </lineage>
</organism>
<keyword evidence="6 10" id="KW-0067">ATP-binding</keyword>
<evidence type="ECO:0000256" key="6">
    <source>
        <dbReference type="ARBA" id="ARBA00022840"/>
    </source>
</evidence>
<dbReference type="PANTHER" id="PTHR13504:SF34">
    <property type="entry name" value="PROTEIN ADENYLYLTRANSFERASE FICD"/>
    <property type="match status" value="1"/>
</dbReference>
<dbReference type="Pfam" id="PF02661">
    <property type="entry name" value="Fic"/>
    <property type="match status" value="1"/>
</dbReference>
<dbReference type="InterPro" id="IPR003812">
    <property type="entry name" value="Fido"/>
</dbReference>
<protein>
    <submittedName>
        <fullName evidence="12">Fic/DOC family protein</fullName>
    </submittedName>
</protein>
<evidence type="ECO:0000256" key="10">
    <source>
        <dbReference type="PIRSR" id="PIRSR640198-2"/>
    </source>
</evidence>
<name>A0A1G7SUF2_CHIFI</name>
<evidence type="ECO:0000256" key="4">
    <source>
        <dbReference type="ARBA" id="ARBA00022741"/>
    </source>
</evidence>
<feature type="binding site" evidence="10">
    <location>
        <begin position="192"/>
        <end position="199"/>
    </location>
    <ligand>
        <name>ATP</name>
        <dbReference type="ChEBI" id="CHEBI:30616"/>
    </ligand>
</feature>
<keyword evidence="7" id="KW-1133">Transmembrane helix</keyword>
<comment type="subcellular location">
    <subcellularLocation>
        <location evidence="1">Membrane</location>
        <topology evidence="1">Single-pass membrane protein</topology>
    </subcellularLocation>
</comment>
<dbReference type="GO" id="GO:0016020">
    <property type="term" value="C:membrane"/>
    <property type="evidence" value="ECO:0007669"/>
    <property type="project" value="UniProtKB-SubCell"/>
</dbReference>
<proteinExistence type="predicted"/>
<dbReference type="InterPro" id="IPR036597">
    <property type="entry name" value="Fido-like_dom_sf"/>
</dbReference>
<evidence type="ECO:0000259" key="11">
    <source>
        <dbReference type="PROSITE" id="PS51459"/>
    </source>
</evidence>
<accession>A0A1G7SUF2</accession>
<dbReference type="PROSITE" id="PS51459">
    <property type="entry name" value="FIDO"/>
    <property type="match status" value="1"/>
</dbReference>
<dbReference type="PANTHER" id="PTHR13504">
    <property type="entry name" value="FIDO DOMAIN-CONTAINING PROTEIN DDB_G0283145"/>
    <property type="match status" value="1"/>
</dbReference>
<keyword evidence="2" id="KW-0812">Transmembrane</keyword>
<evidence type="ECO:0000256" key="9">
    <source>
        <dbReference type="PIRSR" id="PIRSR640198-1"/>
    </source>
</evidence>
<dbReference type="SUPFAM" id="SSF140931">
    <property type="entry name" value="Fic-like"/>
    <property type="match status" value="1"/>
</dbReference>
<dbReference type="Gene3D" id="1.10.3290.10">
    <property type="entry name" value="Fido-like domain"/>
    <property type="match status" value="1"/>
</dbReference>
<dbReference type="InterPro" id="IPR040198">
    <property type="entry name" value="Fido_containing"/>
</dbReference>
<reference evidence="12 13" key="1">
    <citation type="submission" date="2016-10" db="EMBL/GenBank/DDBJ databases">
        <authorList>
            <person name="de Groot N.N."/>
        </authorList>
    </citation>
    <scope>NUCLEOTIDE SEQUENCE [LARGE SCALE GENOMIC DNA]</scope>
    <source>
        <strain evidence="12 13">DSM 527</strain>
    </source>
</reference>
<dbReference type="GO" id="GO:0005524">
    <property type="term" value="F:ATP binding"/>
    <property type="evidence" value="ECO:0007669"/>
    <property type="project" value="UniProtKB-KW"/>
</dbReference>
<evidence type="ECO:0000256" key="7">
    <source>
        <dbReference type="ARBA" id="ARBA00022989"/>
    </source>
</evidence>
<evidence type="ECO:0000256" key="3">
    <source>
        <dbReference type="ARBA" id="ARBA00022737"/>
    </source>
</evidence>
<sequence length="264" mass="30855">MKSMKLQIIPDSLLDQYRMHVTEYALSGRFSQLKDAEISTDGFSFYTSVASVYSSKIEGETIELDSYIKHKRFGVEFQPDYTRKIDDLYLAYQFASAAALDRNRLAEAHALLTRHILPKSYQGKFRSKNMYVTTKDGRIEYVAASPFQVEEAMEKLYVDINLLLKNDLTIEEALYFASMIHLVFVKIHPWNDGNGRSARLLEKWFLARKFGEKAWFVQSEKYYYVHHQTYYDNIRALGLEYDFLDYSKAMPFLLMLPEALRSEG</sequence>
<evidence type="ECO:0000256" key="1">
    <source>
        <dbReference type="ARBA" id="ARBA00004167"/>
    </source>
</evidence>
<keyword evidence="3" id="KW-0677">Repeat</keyword>
<keyword evidence="8" id="KW-0472">Membrane</keyword>
<dbReference type="AlphaFoldDB" id="A0A1G7SUF2"/>
<dbReference type="Proteomes" id="UP000199045">
    <property type="component" value="Unassembled WGS sequence"/>
</dbReference>
<feature type="domain" description="Fido" evidence="11">
    <location>
        <begin position="100"/>
        <end position="255"/>
    </location>
</feature>